<evidence type="ECO:0000256" key="9">
    <source>
        <dbReference type="ARBA" id="ARBA00022909"/>
    </source>
</evidence>
<evidence type="ECO:0000256" key="10">
    <source>
        <dbReference type="ARBA" id="ARBA00029409"/>
    </source>
</evidence>
<evidence type="ECO:0000256" key="1">
    <source>
        <dbReference type="ARBA" id="ARBA00005051"/>
    </source>
</evidence>
<dbReference type="Gene3D" id="3.30.70.560">
    <property type="entry name" value="7,8-Dihydro-6-hydroxymethylpterin-pyrophosphokinase HPPK"/>
    <property type="match status" value="1"/>
</dbReference>
<keyword evidence="15" id="KW-1185">Reference proteome</keyword>
<evidence type="ECO:0000256" key="11">
    <source>
        <dbReference type="ARBA" id="ARBA00029766"/>
    </source>
</evidence>
<dbReference type="GO" id="GO:0046654">
    <property type="term" value="P:tetrahydrofolate biosynthetic process"/>
    <property type="evidence" value="ECO:0007669"/>
    <property type="project" value="UniProtKB-UniPathway"/>
</dbReference>
<organism evidence="14 15">
    <name type="scientific">Rhodovulum imhoffii</name>
    <dbReference type="NCBI Taxonomy" id="365340"/>
    <lineage>
        <taxon>Bacteria</taxon>
        <taxon>Pseudomonadati</taxon>
        <taxon>Pseudomonadota</taxon>
        <taxon>Alphaproteobacteria</taxon>
        <taxon>Rhodobacterales</taxon>
        <taxon>Paracoccaceae</taxon>
        <taxon>Rhodovulum</taxon>
    </lineage>
</organism>
<sequence>MLQGRNSLTSILNANKTRAFRRKTCLKVLVSIGANLPSGGRDPCENLRGALSVMGGDSLHIDTISEFYQTPGFPHGSGPDFVNACLRVFTVLTPEALLARLHEVEADFGRRRTTRWAPRSLDLDLLDYEGRVVPDAATQTRWRTLPLPDQRRYAPERLILPHPRLQERAFVLVPLAEIAPDWRHPLLGRTAVELRDALPAGEIAQIRPLPGRGRGDSPL</sequence>
<evidence type="ECO:0000256" key="5">
    <source>
        <dbReference type="ARBA" id="ARBA00022679"/>
    </source>
</evidence>
<dbReference type="PANTHER" id="PTHR43071:SF1">
    <property type="entry name" value="2-AMINO-4-HYDROXY-6-HYDROXYMETHYLDIHYDROPTERIDINE PYROPHOSPHOKINASE"/>
    <property type="match status" value="1"/>
</dbReference>
<dbReference type="EMBL" id="QAAA01000003">
    <property type="protein sequence ID" value="PTN03233.1"/>
    <property type="molecule type" value="Genomic_DNA"/>
</dbReference>
<dbReference type="InterPro" id="IPR035907">
    <property type="entry name" value="Hppk_sf"/>
</dbReference>
<keyword evidence="8" id="KW-0067">ATP-binding</keyword>
<dbReference type="UniPathway" id="UPA00077">
    <property type="reaction ID" value="UER00155"/>
</dbReference>
<dbReference type="Proteomes" id="UP000243859">
    <property type="component" value="Unassembled WGS sequence"/>
</dbReference>
<keyword evidence="7 14" id="KW-0418">Kinase</keyword>
<dbReference type="GO" id="GO:0046656">
    <property type="term" value="P:folic acid biosynthetic process"/>
    <property type="evidence" value="ECO:0007669"/>
    <property type="project" value="UniProtKB-KW"/>
</dbReference>
<dbReference type="InterPro" id="IPR000550">
    <property type="entry name" value="Hppk"/>
</dbReference>
<comment type="similarity">
    <text evidence="2">Belongs to the HPPK family.</text>
</comment>
<evidence type="ECO:0000256" key="7">
    <source>
        <dbReference type="ARBA" id="ARBA00022777"/>
    </source>
</evidence>
<evidence type="ECO:0000256" key="2">
    <source>
        <dbReference type="ARBA" id="ARBA00005810"/>
    </source>
</evidence>
<dbReference type="AlphaFoldDB" id="A0A2T5BUM9"/>
<evidence type="ECO:0000259" key="13">
    <source>
        <dbReference type="PROSITE" id="PS00794"/>
    </source>
</evidence>
<comment type="pathway">
    <text evidence="1">Cofactor biosynthesis; tetrahydrofolate biosynthesis; 2-amino-4-hydroxy-6-hydroxymethyl-7,8-dihydropteridine diphosphate from 7,8-dihydroneopterin triphosphate: step 4/4.</text>
</comment>
<dbReference type="OrthoDB" id="9808041at2"/>
<dbReference type="PROSITE" id="PS00794">
    <property type="entry name" value="HPPK"/>
    <property type="match status" value="1"/>
</dbReference>
<dbReference type="GO" id="GO:0016301">
    <property type="term" value="F:kinase activity"/>
    <property type="evidence" value="ECO:0007669"/>
    <property type="project" value="UniProtKB-KW"/>
</dbReference>
<dbReference type="NCBIfam" id="TIGR01498">
    <property type="entry name" value="folK"/>
    <property type="match status" value="1"/>
</dbReference>
<evidence type="ECO:0000256" key="8">
    <source>
        <dbReference type="ARBA" id="ARBA00022840"/>
    </source>
</evidence>
<protein>
    <recommendedName>
        <fullName evidence="4">2-amino-4-hydroxy-6-hydroxymethyldihydropteridine pyrophosphokinase</fullName>
        <ecNumber evidence="3">2.7.6.3</ecNumber>
    </recommendedName>
    <alternativeName>
        <fullName evidence="11">6-hydroxymethyl-7,8-dihydropterin pyrophosphokinase</fullName>
    </alternativeName>
    <alternativeName>
        <fullName evidence="12">7,8-dihydro-6-hydroxymethylpterin-pyrophosphokinase</fullName>
    </alternativeName>
</protein>
<dbReference type="GO" id="GO:0003848">
    <property type="term" value="F:2-amino-4-hydroxy-6-hydroxymethyldihydropteridine diphosphokinase activity"/>
    <property type="evidence" value="ECO:0007669"/>
    <property type="project" value="UniProtKB-EC"/>
</dbReference>
<dbReference type="RefSeq" id="WP_107891086.1">
    <property type="nucleotide sequence ID" value="NZ_NHSI01000062.1"/>
</dbReference>
<name>A0A2T5BUM9_9RHOB</name>
<gene>
    <name evidence="14" type="ORF">C8N32_10375</name>
</gene>
<dbReference type="PANTHER" id="PTHR43071">
    <property type="entry name" value="2-AMINO-4-HYDROXY-6-HYDROXYMETHYLDIHYDROPTERIDINE PYROPHOSPHOKINASE"/>
    <property type="match status" value="1"/>
</dbReference>
<keyword evidence="9" id="KW-0289">Folate biosynthesis</keyword>
<dbReference type="SUPFAM" id="SSF55083">
    <property type="entry name" value="6-hydroxymethyl-7,8-dihydropterin pyrophosphokinase, HPPK"/>
    <property type="match status" value="1"/>
</dbReference>
<evidence type="ECO:0000313" key="15">
    <source>
        <dbReference type="Proteomes" id="UP000243859"/>
    </source>
</evidence>
<evidence type="ECO:0000256" key="4">
    <source>
        <dbReference type="ARBA" id="ARBA00016218"/>
    </source>
</evidence>
<comment type="function">
    <text evidence="10">Catalyzes the transfer of pyrophosphate from adenosine triphosphate (ATP) to 6-hydroxymethyl-7,8-dihydropterin, an enzymatic step in folate biosynthesis pathway.</text>
</comment>
<evidence type="ECO:0000313" key="14">
    <source>
        <dbReference type="EMBL" id="PTN03233.1"/>
    </source>
</evidence>
<evidence type="ECO:0000256" key="6">
    <source>
        <dbReference type="ARBA" id="ARBA00022741"/>
    </source>
</evidence>
<keyword evidence="6" id="KW-0547">Nucleotide-binding</keyword>
<dbReference type="GO" id="GO:0005524">
    <property type="term" value="F:ATP binding"/>
    <property type="evidence" value="ECO:0007669"/>
    <property type="project" value="UniProtKB-KW"/>
</dbReference>
<dbReference type="EC" id="2.7.6.3" evidence="3"/>
<dbReference type="CDD" id="cd00483">
    <property type="entry name" value="HPPK"/>
    <property type="match status" value="1"/>
</dbReference>
<evidence type="ECO:0000256" key="12">
    <source>
        <dbReference type="ARBA" id="ARBA00033413"/>
    </source>
</evidence>
<keyword evidence="5" id="KW-0808">Transferase</keyword>
<reference evidence="14 15" key="1">
    <citation type="submission" date="2018-04" db="EMBL/GenBank/DDBJ databases">
        <title>Genomic Encyclopedia of Archaeal and Bacterial Type Strains, Phase II (KMG-II): from individual species to whole genera.</title>
        <authorList>
            <person name="Goeker M."/>
        </authorList>
    </citation>
    <scope>NUCLEOTIDE SEQUENCE [LARGE SCALE GENOMIC DNA]</scope>
    <source>
        <strain evidence="14 15">DSM 18064</strain>
    </source>
</reference>
<proteinExistence type="inferred from homology"/>
<comment type="caution">
    <text evidence="14">The sequence shown here is derived from an EMBL/GenBank/DDBJ whole genome shotgun (WGS) entry which is preliminary data.</text>
</comment>
<feature type="domain" description="7,8-dihydro-6-hydroxymethylpterin-pyrophosphokinase" evidence="13">
    <location>
        <begin position="115"/>
        <end position="126"/>
    </location>
</feature>
<dbReference type="Pfam" id="PF01288">
    <property type="entry name" value="HPPK"/>
    <property type="match status" value="1"/>
</dbReference>
<accession>A0A2T5BUM9</accession>
<evidence type="ECO:0000256" key="3">
    <source>
        <dbReference type="ARBA" id="ARBA00013253"/>
    </source>
</evidence>